<dbReference type="RefSeq" id="YP_009665691.1">
    <property type="nucleotide sequence ID" value="NC_043254.1"/>
</dbReference>
<dbReference type="KEGG" id="vg:41332287"/>
<dbReference type="SUPFAM" id="SSF51126">
    <property type="entry name" value="Pectin lyase-like"/>
    <property type="match status" value="1"/>
</dbReference>
<sequence length="439" mass="47712">MSIRGFLAAAAAAGFVSVATCQLVVDYGTDGVVVRNSLPDETGIDVTLHDVWEHLSEEHKDAVGYSQPSRWVITENVVVQRSVNLHIENCTLLLLSTPDDFVSLQAVDGSLTFHGAHVSSWDPTRESVDENPDDGRAFVAALSSQGPSSMAITDSEFSYLGYDFPGAWGVTWQDRLAWGVYGDVKHSHVHHNYYGLYGYGVLSGNWSANVVHDNLQHGINPSMRSENMVLHHNTVFNNGLVGIMTSNNCVRASIRHNTVYANDVGISLHVGGDSSVVSENSVYSNQGAALVVLEADNIHAYSNTFQDNENAIAILVGSSQVVLYDNLCIHSRGAHVTVDEGDMFPTDGNTNRPSCIHVHSNTFIGTLPALTVTSADGVYVHSNEYITTTGENNNTTRLRNSTCVTLEQPSSITSCDTQCDSGSYVFDFFDSSSDDEFRF</sequence>
<proteinExistence type="predicted"/>
<dbReference type="InterPro" id="IPR011050">
    <property type="entry name" value="Pectin_lyase_fold/virulence"/>
</dbReference>
<evidence type="ECO:0000313" key="2">
    <source>
        <dbReference type="EMBL" id="AAR26839.1"/>
    </source>
</evidence>
<accession>Q6XM72</accession>
<dbReference type="InterPro" id="IPR007742">
    <property type="entry name" value="NosD_dom"/>
</dbReference>
<dbReference type="InterPro" id="IPR012334">
    <property type="entry name" value="Pectin_lyas_fold"/>
</dbReference>
<organism evidence="2">
    <name type="scientific">Feldmannia irregularis virus a</name>
    <dbReference type="NCBI Taxonomy" id="231992"/>
    <lineage>
        <taxon>Viruses</taxon>
        <taxon>Varidnaviria</taxon>
        <taxon>Bamfordvirae</taxon>
        <taxon>Nucleocytoviricota</taxon>
        <taxon>Megaviricetes</taxon>
        <taxon>Algavirales</taxon>
        <taxon>Phycodnaviridae</taxon>
        <taxon>Phaeovirus</taxon>
        <taxon>Phaeovirus irregularis</taxon>
    </lineage>
</organism>
<dbReference type="Pfam" id="PF05048">
    <property type="entry name" value="NosD"/>
    <property type="match status" value="1"/>
</dbReference>
<name>Q6XM72_9PHYC</name>
<evidence type="ECO:0000259" key="1">
    <source>
        <dbReference type="Pfam" id="PF05048"/>
    </source>
</evidence>
<dbReference type="Gene3D" id="2.160.20.10">
    <property type="entry name" value="Single-stranded right-handed beta-helix, Pectin lyase-like"/>
    <property type="match status" value="1"/>
</dbReference>
<dbReference type="EMBL" id="AY225133">
    <property type="protein sequence ID" value="AAR26839.1"/>
    <property type="molecule type" value="Genomic_DNA"/>
</dbReference>
<dbReference type="InterPro" id="IPR006626">
    <property type="entry name" value="PbH1"/>
</dbReference>
<dbReference type="SMART" id="SM00710">
    <property type="entry name" value="PbH1"/>
    <property type="match status" value="6"/>
</dbReference>
<feature type="domain" description="Periplasmic copper-binding protein NosD beta helix" evidence="1">
    <location>
        <begin position="183"/>
        <end position="313"/>
    </location>
</feature>
<protein>
    <submittedName>
        <fullName evidence="2">FirrV-1-A15</fullName>
    </submittedName>
</protein>
<dbReference type="GeneID" id="41332287"/>
<reference evidence="2" key="2">
    <citation type="submission" date="2003-01" db="EMBL/GenBank/DDBJ databases">
        <title>Partial Nucleotide Sequence of the Feldmannia irregularis Virus FirrV-1 Genome: On the Evolution of Large Phaeoviral Genomes.</title>
        <authorList>
            <person name="Delaroque N."/>
            <person name="Knippers R."/>
            <person name="Mueller D.G."/>
            <person name="Boland W."/>
        </authorList>
    </citation>
    <scope>NUCLEOTIDE SEQUENCE</scope>
    <source>
        <strain evidence="2">FirrV-1</strain>
    </source>
</reference>
<reference evidence="2" key="1">
    <citation type="journal article" date="2003" name="J. Mol. Evol.">
        <title>Comparisons of two large phaeoviral genomes and evolutionary implications.</title>
        <authorList>
            <person name="Delaroque N."/>
            <person name="Boland W."/>
            <person name="Muller D.G."/>
            <person name="Knippers R."/>
        </authorList>
    </citation>
    <scope>NUCLEOTIDE SEQUENCE</scope>
    <source>
        <strain evidence="2">FirrV-1</strain>
    </source>
</reference>